<dbReference type="Pfam" id="PF00005">
    <property type="entry name" value="ABC_tran"/>
    <property type="match status" value="2"/>
</dbReference>
<dbReference type="InterPro" id="IPR036640">
    <property type="entry name" value="ABC1_TM_sf"/>
</dbReference>
<comment type="catalytic activity">
    <reaction evidence="23">
        <text>cholate(in) + ATP + H2O = cholate(out) + ADP + phosphate + H(+)</text>
        <dbReference type="Rhea" id="RHEA:50048"/>
        <dbReference type="ChEBI" id="CHEBI:15377"/>
        <dbReference type="ChEBI" id="CHEBI:15378"/>
        <dbReference type="ChEBI" id="CHEBI:29747"/>
        <dbReference type="ChEBI" id="CHEBI:30616"/>
        <dbReference type="ChEBI" id="CHEBI:43474"/>
        <dbReference type="ChEBI" id="CHEBI:456216"/>
    </reaction>
    <physiologicalReaction direction="left-to-right" evidence="23">
        <dbReference type="Rhea" id="RHEA:50049"/>
    </physiologicalReaction>
</comment>
<evidence type="ECO:0000256" key="17">
    <source>
        <dbReference type="ARBA" id="ARBA00023180"/>
    </source>
</evidence>
<comment type="catalytic activity">
    <reaction evidence="24">
        <text>glycochenodeoxycholate(in) + ATP + H2O = glycochenodeoxycholate(out) + ADP + phosphate + H(+)</text>
        <dbReference type="Rhea" id="RHEA:50060"/>
        <dbReference type="ChEBI" id="CHEBI:15377"/>
        <dbReference type="ChEBI" id="CHEBI:15378"/>
        <dbReference type="ChEBI" id="CHEBI:30616"/>
        <dbReference type="ChEBI" id="CHEBI:36252"/>
        <dbReference type="ChEBI" id="CHEBI:43474"/>
        <dbReference type="ChEBI" id="CHEBI:456216"/>
    </reaction>
    <physiologicalReaction direction="left-to-right" evidence="24">
        <dbReference type="Rhea" id="RHEA:50061"/>
    </physiologicalReaction>
</comment>
<dbReference type="Gene3D" id="3.40.50.300">
    <property type="entry name" value="P-loop containing nucleotide triphosphate hydrolases"/>
    <property type="match status" value="2"/>
</dbReference>
<dbReference type="GO" id="GO:0005743">
    <property type="term" value="C:mitochondrial inner membrane"/>
    <property type="evidence" value="ECO:0007669"/>
    <property type="project" value="TreeGrafter"/>
</dbReference>
<dbReference type="CDD" id="cd18578">
    <property type="entry name" value="ABC_6TM_Pgp_ABCB1_D2_like"/>
    <property type="match status" value="1"/>
</dbReference>
<evidence type="ECO:0000256" key="7">
    <source>
        <dbReference type="ARBA" id="ARBA00022553"/>
    </source>
</evidence>
<comment type="catalytic activity">
    <reaction evidence="22">
        <text>glycoursodeoxycholate(in) + ATP + H2O = glycoursodeoxycholate(out) + ADP + phosphate + H(+)</text>
        <dbReference type="Rhea" id="RHEA:50068"/>
        <dbReference type="ChEBI" id="CHEBI:15377"/>
        <dbReference type="ChEBI" id="CHEBI:15378"/>
        <dbReference type="ChEBI" id="CHEBI:30616"/>
        <dbReference type="ChEBI" id="CHEBI:43474"/>
        <dbReference type="ChEBI" id="CHEBI:132030"/>
        <dbReference type="ChEBI" id="CHEBI:456216"/>
    </reaction>
    <physiologicalReaction direction="left-to-right" evidence="22">
        <dbReference type="Rhea" id="RHEA:50069"/>
    </physiologicalReaction>
</comment>
<dbReference type="SMART" id="SM00382">
    <property type="entry name" value="AAA"/>
    <property type="match status" value="2"/>
</dbReference>
<comment type="catalytic activity">
    <reaction evidence="20">
        <text>glycocholate(in) + ATP + H2O = glycocholate(out) + ADP + phosphate + H(+)</text>
        <dbReference type="Rhea" id="RHEA:50056"/>
        <dbReference type="ChEBI" id="CHEBI:15377"/>
        <dbReference type="ChEBI" id="CHEBI:15378"/>
        <dbReference type="ChEBI" id="CHEBI:29746"/>
        <dbReference type="ChEBI" id="CHEBI:30616"/>
        <dbReference type="ChEBI" id="CHEBI:43474"/>
        <dbReference type="ChEBI" id="CHEBI:456216"/>
    </reaction>
    <physiologicalReaction direction="left-to-right" evidence="20">
        <dbReference type="Rhea" id="RHEA:50057"/>
    </physiologicalReaction>
</comment>
<feature type="domain" description="ABC transporter" evidence="30">
    <location>
        <begin position="251"/>
        <end position="487"/>
    </location>
</feature>
<dbReference type="GO" id="GO:0005524">
    <property type="term" value="F:ATP binding"/>
    <property type="evidence" value="ECO:0007669"/>
    <property type="project" value="UniProtKB-KW"/>
</dbReference>
<evidence type="ECO:0000256" key="29">
    <source>
        <dbReference type="SAM" id="Phobius"/>
    </source>
</evidence>
<dbReference type="PANTHER" id="PTHR43394:SF23">
    <property type="entry name" value="ATP-BINDING CASSETTE SUBFAMILY B MEMBER 11, GENE 2"/>
    <property type="match status" value="1"/>
</dbReference>
<comment type="subunit">
    <text evidence="28">Interacts with HAX1. Interacts with the adapter protein complex 2 (AP-2) throught AP2A2 or AP2A1; this interaction regulates cell membrane expression of ABCB11 through its internalization in a clathrin-dependent manner and its subsequent degradation.</text>
</comment>
<organism evidence="32 33">
    <name type="scientific">Anas platyrhynchos</name>
    <name type="common">Mallard</name>
    <name type="synonym">Anas boschas</name>
    <dbReference type="NCBI Taxonomy" id="8839"/>
    <lineage>
        <taxon>Eukaryota</taxon>
        <taxon>Metazoa</taxon>
        <taxon>Chordata</taxon>
        <taxon>Craniata</taxon>
        <taxon>Vertebrata</taxon>
        <taxon>Euteleostomi</taxon>
        <taxon>Archelosauria</taxon>
        <taxon>Archosauria</taxon>
        <taxon>Dinosauria</taxon>
        <taxon>Saurischia</taxon>
        <taxon>Theropoda</taxon>
        <taxon>Coelurosauria</taxon>
        <taxon>Aves</taxon>
        <taxon>Neognathae</taxon>
        <taxon>Galloanserae</taxon>
        <taxon>Anseriformes</taxon>
        <taxon>Anatidae</taxon>
        <taxon>Anatinae</taxon>
        <taxon>Anas</taxon>
    </lineage>
</organism>
<evidence type="ECO:0000256" key="8">
    <source>
        <dbReference type="ARBA" id="ARBA00022692"/>
    </source>
</evidence>
<dbReference type="Proteomes" id="UP000694400">
    <property type="component" value="Chromosome 6"/>
</dbReference>
<feature type="transmembrane region" description="Helical" evidence="29">
    <location>
        <begin position="590"/>
        <end position="610"/>
    </location>
</feature>
<dbReference type="SUPFAM" id="SSF90123">
    <property type="entry name" value="ABC transporter transmembrane region"/>
    <property type="match status" value="2"/>
</dbReference>
<evidence type="ECO:0000256" key="28">
    <source>
        <dbReference type="ARBA" id="ARBA00049709"/>
    </source>
</evidence>
<dbReference type="InterPro" id="IPR027417">
    <property type="entry name" value="P-loop_NTPase"/>
</dbReference>
<comment type="similarity">
    <text evidence="4">Belongs to the ABC transporter superfamily. ABCB family. Multidrug resistance exporter (TC 3.A.1.201) subfamily.</text>
</comment>
<comment type="catalytic activity">
    <reaction evidence="19">
        <text>taurocholate(in) + ATP + H2O = taurocholate(out) + ADP + phosphate + H(+)</text>
        <dbReference type="Rhea" id="RHEA:50052"/>
        <dbReference type="ChEBI" id="CHEBI:15377"/>
        <dbReference type="ChEBI" id="CHEBI:15378"/>
        <dbReference type="ChEBI" id="CHEBI:30616"/>
        <dbReference type="ChEBI" id="CHEBI:36257"/>
        <dbReference type="ChEBI" id="CHEBI:43474"/>
        <dbReference type="ChEBI" id="CHEBI:456216"/>
    </reaction>
    <physiologicalReaction direction="left-to-right" evidence="19">
        <dbReference type="Rhea" id="RHEA:50053"/>
    </physiologicalReaction>
</comment>
<dbReference type="SUPFAM" id="SSF52540">
    <property type="entry name" value="P-loop containing nucleoside triphosphate hydrolases"/>
    <property type="match status" value="2"/>
</dbReference>
<dbReference type="Gene3D" id="1.20.1560.10">
    <property type="entry name" value="ABC transporter type 1, transmembrane domain"/>
    <property type="match status" value="2"/>
</dbReference>
<evidence type="ECO:0000256" key="9">
    <source>
        <dbReference type="ARBA" id="ARBA00022737"/>
    </source>
</evidence>
<evidence type="ECO:0000259" key="31">
    <source>
        <dbReference type="PROSITE" id="PS50929"/>
    </source>
</evidence>
<evidence type="ECO:0000256" key="20">
    <source>
        <dbReference type="ARBA" id="ARBA00047763"/>
    </source>
</evidence>
<feature type="transmembrane region" description="Helical" evidence="29">
    <location>
        <begin position="53"/>
        <end position="71"/>
    </location>
</feature>
<keyword evidence="11" id="KW-0967">Endosome</keyword>
<dbReference type="GO" id="GO:0016324">
    <property type="term" value="C:apical plasma membrane"/>
    <property type="evidence" value="ECO:0007669"/>
    <property type="project" value="UniProtKB-SubCell"/>
</dbReference>
<evidence type="ECO:0000313" key="33">
    <source>
        <dbReference type="Proteomes" id="UP000694400"/>
    </source>
</evidence>
<dbReference type="FunFam" id="1.20.1560.10:FF:000018">
    <property type="entry name" value="ATP-binding cassette subfamily B member 11"/>
    <property type="match status" value="1"/>
</dbReference>
<evidence type="ECO:0000256" key="15">
    <source>
        <dbReference type="ARBA" id="ARBA00022989"/>
    </source>
</evidence>
<feature type="domain" description="ABC transmembrane type-1" evidence="31">
    <location>
        <begin position="1"/>
        <end position="216"/>
    </location>
</feature>
<dbReference type="GO" id="GO:0015125">
    <property type="term" value="F:bile acid transmembrane transporter activity"/>
    <property type="evidence" value="ECO:0007669"/>
    <property type="project" value="UniProtKB-ARBA"/>
</dbReference>
<dbReference type="PROSITE" id="PS00211">
    <property type="entry name" value="ABC_TRANSPORTER_1"/>
    <property type="match status" value="1"/>
</dbReference>
<evidence type="ECO:0000256" key="25">
    <source>
        <dbReference type="ARBA" id="ARBA00049271"/>
    </source>
</evidence>
<evidence type="ECO:0000256" key="5">
    <source>
        <dbReference type="ARBA" id="ARBA00022448"/>
    </source>
</evidence>
<dbReference type="CDD" id="cd03249">
    <property type="entry name" value="ABC_MTABC3_MDL1_MDL2"/>
    <property type="match status" value="2"/>
</dbReference>
<feature type="transmembrane region" description="Helical" evidence="29">
    <location>
        <begin position="185"/>
        <end position="204"/>
    </location>
</feature>
<keyword evidence="14" id="KW-1278">Translocase</keyword>
<feature type="transmembrane region" description="Helical" evidence="29">
    <location>
        <begin position="550"/>
        <end position="570"/>
    </location>
</feature>
<dbReference type="InterPro" id="IPR011527">
    <property type="entry name" value="ABC1_TM_dom"/>
</dbReference>
<evidence type="ECO:0000256" key="10">
    <source>
        <dbReference type="ARBA" id="ARBA00022741"/>
    </source>
</evidence>
<dbReference type="FunFam" id="3.40.50.300:FF:000479">
    <property type="entry name" value="Multidrug resistance protein 1A"/>
    <property type="match status" value="2"/>
</dbReference>
<keyword evidence="17" id="KW-0325">Glycoprotein</keyword>
<keyword evidence="5" id="KW-0813">Transport</keyword>
<keyword evidence="15 29" id="KW-1133">Transmembrane helix</keyword>
<name>A0A8B9TRS2_ANAPL</name>
<dbReference type="PROSITE" id="PS50893">
    <property type="entry name" value="ABC_TRANSPORTER_2"/>
    <property type="match status" value="2"/>
</dbReference>
<keyword evidence="8 29" id="KW-0812">Transmembrane</keyword>
<evidence type="ECO:0000256" key="6">
    <source>
        <dbReference type="ARBA" id="ARBA00022475"/>
    </source>
</evidence>
<keyword evidence="16 29" id="KW-0472">Membrane</keyword>
<protein>
    <recommendedName>
        <fullName evidence="18">Bile salt export pump</fullName>
    </recommendedName>
</protein>
<reference evidence="32" key="1">
    <citation type="submission" date="2019-08" db="EMBL/GenBank/DDBJ databases">
        <title>Three high-quality genomes provides insights into domestication of ducks.</title>
        <authorList>
            <person name="Hou Z.C."/>
            <person name="Zhu F."/>
            <person name="Yin Z.T."/>
            <person name="Zhang F."/>
        </authorList>
    </citation>
    <scope>NUCLEOTIDE SEQUENCE [LARGE SCALE GENOMIC DNA]</scope>
</reference>
<dbReference type="GO" id="GO:0090374">
    <property type="term" value="P:oligopeptide export from mitochondrion"/>
    <property type="evidence" value="ECO:0007669"/>
    <property type="project" value="TreeGrafter"/>
</dbReference>
<evidence type="ECO:0000256" key="13">
    <source>
        <dbReference type="ARBA" id="ARBA00022843"/>
    </source>
</evidence>
<dbReference type="GO" id="GO:0055038">
    <property type="term" value="C:recycling endosome membrane"/>
    <property type="evidence" value="ECO:0007669"/>
    <property type="project" value="UniProtKB-SubCell"/>
</dbReference>
<feature type="transmembrane region" description="Helical" evidence="29">
    <location>
        <begin position="673"/>
        <end position="693"/>
    </location>
</feature>
<keyword evidence="7" id="KW-0597">Phosphoprotein</keyword>
<evidence type="ECO:0000256" key="26">
    <source>
        <dbReference type="ARBA" id="ARBA00049525"/>
    </source>
</evidence>
<comment type="catalytic activity">
    <reaction evidence="26">
        <text>taurochenodeoxycholate(in) + ATP + H2O = taurochenodeoxycholate(out) + ADP + phosphate + H(+)</text>
        <dbReference type="Rhea" id="RHEA:50064"/>
        <dbReference type="ChEBI" id="CHEBI:9407"/>
        <dbReference type="ChEBI" id="CHEBI:15377"/>
        <dbReference type="ChEBI" id="CHEBI:15378"/>
        <dbReference type="ChEBI" id="CHEBI:30616"/>
        <dbReference type="ChEBI" id="CHEBI:43474"/>
        <dbReference type="ChEBI" id="CHEBI:456216"/>
    </reaction>
    <physiologicalReaction direction="left-to-right" evidence="26">
        <dbReference type="Rhea" id="RHEA:50065"/>
    </physiologicalReaction>
</comment>
<dbReference type="InterPro" id="IPR003439">
    <property type="entry name" value="ABC_transporter-like_ATP-bd"/>
</dbReference>
<evidence type="ECO:0000256" key="27">
    <source>
        <dbReference type="ARBA" id="ARBA00049631"/>
    </source>
</evidence>
<dbReference type="PROSITE" id="PS50929">
    <property type="entry name" value="ABC_TM1F"/>
    <property type="match status" value="2"/>
</dbReference>
<evidence type="ECO:0000256" key="1">
    <source>
        <dbReference type="ARBA" id="ARBA00004337"/>
    </source>
</evidence>
<dbReference type="Ensembl" id="ENSAPLT00020027457.1">
    <property type="protein sequence ID" value="ENSAPLP00020025465.1"/>
    <property type="gene ID" value="ENSAPLG00020011917.1"/>
</dbReference>
<accession>A0A8B9TRS2</accession>
<dbReference type="CDD" id="cd18577">
    <property type="entry name" value="ABC_6TM_Pgp_ABCB1_D1_like"/>
    <property type="match status" value="1"/>
</dbReference>
<evidence type="ECO:0000256" key="24">
    <source>
        <dbReference type="ARBA" id="ARBA00049216"/>
    </source>
</evidence>
<evidence type="ECO:0000313" key="32">
    <source>
        <dbReference type="Ensembl" id="ENSAPLP00020025465.1"/>
    </source>
</evidence>
<reference evidence="32" key="2">
    <citation type="submission" date="2025-08" db="UniProtKB">
        <authorList>
            <consortium name="Ensembl"/>
        </authorList>
    </citation>
    <scope>IDENTIFICATION</scope>
</reference>
<evidence type="ECO:0000256" key="12">
    <source>
        <dbReference type="ARBA" id="ARBA00022840"/>
    </source>
</evidence>
<keyword evidence="13" id="KW-0832">Ubl conjugation</keyword>
<evidence type="ECO:0000256" key="18">
    <source>
        <dbReference type="ARBA" id="ARBA00023630"/>
    </source>
</evidence>
<comment type="function">
    <text evidence="27">Catalyzes the transport of the major hydrophobic bile salts, such as taurine and glycine-conjugated cholic acid across the canalicular membrane of hepatocytes in an ATP-dependent manner, therefore participates in hepatic bile acid homeostasis and consequently to lipid homeostasis through regulation of biliary lipid secretion in a bile salts dependent manner. Transports taurine-conjugated bile salts more rapidly than glycine-conjugated bile salts. Also transports non-bile acid compounds, such as pravastatin and fexofenadine in an ATP-dependent manner and may be involved in their biliary excretion.</text>
</comment>
<evidence type="ECO:0000256" key="14">
    <source>
        <dbReference type="ARBA" id="ARBA00022967"/>
    </source>
</evidence>
<evidence type="ECO:0000256" key="4">
    <source>
        <dbReference type="ARBA" id="ARBA00007577"/>
    </source>
</evidence>
<evidence type="ECO:0000256" key="23">
    <source>
        <dbReference type="ARBA" id="ARBA00048732"/>
    </source>
</evidence>
<feature type="transmembrane region" description="Helical" evidence="29">
    <location>
        <begin position="699"/>
        <end position="719"/>
    </location>
</feature>
<keyword evidence="12" id="KW-0067">ATP-binding</keyword>
<reference evidence="32" key="3">
    <citation type="submission" date="2025-09" db="UniProtKB">
        <authorList>
            <consortium name="Ensembl"/>
        </authorList>
    </citation>
    <scope>IDENTIFICATION</scope>
</reference>
<comment type="catalytic activity">
    <reaction evidence="25">
        <text>tauroursodeoxycholate(in) + ATP + H2O = tauroursodeoxycholate(out) + ADP + phosphate + H(+)</text>
        <dbReference type="Rhea" id="RHEA:50072"/>
        <dbReference type="ChEBI" id="CHEBI:15377"/>
        <dbReference type="ChEBI" id="CHEBI:15378"/>
        <dbReference type="ChEBI" id="CHEBI:30616"/>
        <dbReference type="ChEBI" id="CHEBI:43474"/>
        <dbReference type="ChEBI" id="CHEBI:132028"/>
        <dbReference type="ChEBI" id="CHEBI:456216"/>
    </reaction>
    <physiologicalReaction direction="left-to-right" evidence="25">
        <dbReference type="Rhea" id="RHEA:50073"/>
    </physiologicalReaction>
</comment>
<comment type="subcellular location">
    <subcellularLocation>
        <location evidence="2">Apical cell membrane</location>
        <topology evidence="2">Multi-pass membrane protein</topology>
    </subcellularLocation>
    <subcellularLocation>
        <location evidence="1">Endosome membrane</location>
        <topology evidence="1">Multi-pass membrane protein</topology>
    </subcellularLocation>
    <subcellularLocation>
        <location evidence="3">Recycling endosome membrane</location>
    </subcellularLocation>
</comment>
<evidence type="ECO:0000256" key="11">
    <source>
        <dbReference type="ARBA" id="ARBA00022753"/>
    </source>
</evidence>
<keyword evidence="6" id="KW-1003">Cell membrane</keyword>
<feature type="transmembrane region" description="Helical" evidence="29">
    <location>
        <begin position="775"/>
        <end position="797"/>
    </location>
</feature>
<evidence type="ECO:0000256" key="3">
    <source>
        <dbReference type="ARBA" id="ARBA00004565"/>
    </source>
</evidence>
<proteinExistence type="inferred from homology"/>
<dbReference type="GO" id="GO:0015722">
    <property type="term" value="P:canalicular bile acid transport"/>
    <property type="evidence" value="ECO:0007669"/>
    <property type="project" value="UniProtKB-ARBA"/>
</dbReference>
<dbReference type="InterPro" id="IPR003593">
    <property type="entry name" value="AAA+_ATPase"/>
</dbReference>
<dbReference type="FunFam" id="1.20.1560.10:FF:000046">
    <property type="entry name" value="ATP-binding cassette subfamily B member 11"/>
    <property type="match status" value="1"/>
</dbReference>
<evidence type="ECO:0000259" key="30">
    <source>
        <dbReference type="PROSITE" id="PS50893"/>
    </source>
</evidence>
<evidence type="ECO:0000256" key="21">
    <source>
        <dbReference type="ARBA" id="ARBA00047914"/>
    </source>
</evidence>
<keyword evidence="9" id="KW-0677">Repeat</keyword>
<comment type="catalytic activity">
    <reaction evidence="21">
        <text>pravastatin(in) + ATP + H2O = pravastatin(out) + ADP + phosphate + H(+)</text>
        <dbReference type="Rhea" id="RHEA:63908"/>
        <dbReference type="ChEBI" id="CHEBI:15377"/>
        <dbReference type="ChEBI" id="CHEBI:15378"/>
        <dbReference type="ChEBI" id="CHEBI:30616"/>
        <dbReference type="ChEBI" id="CHEBI:43474"/>
        <dbReference type="ChEBI" id="CHEBI:63660"/>
        <dbReference type="ChEBI" id="CHEBI:456216"/>
    </reaction>
    <physiologicalReaction direction="left-to-right" evidence="21">
        <dbReference type="Rhea" id="RHEA:63909"/>
    </physiologicalReaction>
</comment>
<dbReference type="GO" id="GO:0015421">
    <property type="term" value="F:ABC-type oligopeptide transporter activity"/>
    <property type="evidence" value="ECO:0007669"/>
    <property type="project" value="TreeGrafter"/>
</dbReference>
<dbReference type="PANTHER" id="PTHR43394">
    <property type="entry name" value="ATP-DEPENDENT PERMEASE MDL1, MITOCHONDRIAL"/>
    <property type="match status" value="1"/>
</dbReference>
<feature type="domain" description="ABC transmembrane type-1" evidence="31">
    <location>
        <begin position="554"/>
        <end position="840"/>
    </location>
</feature>
<dbReference type="Pfam" id="PF00664">
    <property type="entry name" value="ABC_membrane"/>
    <property type="match status" value="2"/>
</dbReference>
<evidence type="ECO:0000256" key="22">
    <source>
        <dbReference type="ARBA" id="ARBA00048306"/>
    </source>
</evidence>
<sequence length="1118" mass="123276">MAAARQTQKIRKAYFRKVMRMDIGWFDCTSVGELNTRISDDVNKINEAIADQVAIFIQRLTTFVCGFLLGFVSGWKLTLVIIAVSPLIGVGAAVAKLTGRELKAYAKAGAVADEVLSSIRTVAAFGGEKKEVERYDKNLVFAQHWGIRKGVIMGLFTGYMWFVIFLCYALAFWYGSKLVLEEDEYSPGTLLQVFLGVLVGALNLGQASPCLEAFATGRGAATDIFETIDKKPTIDCMSEDGYKLDKVRGEIEFHNVTFHYPSRPDVKILDNINMVIKAGETTAFVGASGAGKSTTIQLIQRFYDPTDGMITLDGHDIRSLNIQWLRSQIGIVEQEPVLFATTIAENIRYGRDEATMDDIIKAAKQANAYRFIMDLPQQFDTHVGEGGSQMSGGQKQRIAIARALVRNPKILLLDMATSALDNESEAIVQEALHKARLGRTSISIAHRLSTIKAADVIIGFEHGRAVERGTHEELMKRKGVYFMLVTLQSKGDAALTRAATESKCLIFFNKVILCKCSRIHHNFPQKKHNKKQYIKPVPFTRILKYNASEWPYMVLGSLGAAVNGAVSPLYALLFSQILGSLDLVKQMGKFISDLLLCVYLFLYKIFVYCLELQGYTFAKSGELLTRRLRKIGFRAMLGQDIGWFDDRRNSPGALTTRLATDASQVQGATGSQIGMIVNSFTNIGVAIIIAFYFSWKLSLVIMCFLPFLALSGAVQAKMLTGFAAQDKKALEATGRISSEALSNIRTVAGIGKEKMFIDTFEKNLVMPYRAAIKKANVYGISFGFAQSIVFIANSVSYRYGGFLVDTEGLHYSFVFRVISAIVTSGTALGRASSYTPNYAKAKTSAARFFQLIDRVPEISVYSEKGEKWDDFKGSIEFLNCKFTYPSRPDIQVLKGLSVAVKPGQTLAFVGSSGCGKSTSVQLLERFYDPEKGSVLIDGHDTKKVNVQFLRSKIGVVSQEPVLFDCSIADNIKYGSNSKDTTMEKVIEAAQKAQLHDFVMSLPEKYETNVGAQGSQMSRGQKQRIAIARAIIRDPKILLLDEATSALDTESEKTVQAALDKAREGRTCIVIAHRLSTIQNADIIAVMSQGTIIERGTHDELMAMEGAYYKLVTTGAPIS</sequence>
<evidence type="ECO:0000256" key="2">
    <source>
        <dbReference type="ARBA" id="ARBA00004424"/>
    </source>
</evidence>
<feature type="transmembrane region" description="Helical" evidence="29">
    <location>
        <begin position="809"/>
        <end position="828"/>
    </location>
</feature>
<feature type="transmembrane region" description="Helical" evidence="29">
    <location>
        <begin position="77"/>
        <end position="97"/>
    </location>
</feature>
<dbReference type="AlphaFoldDB" id="A0A8B9TRS2"/>
<evidence type="ECO:0000256" key="16">
    <source>
        <dbReference type="ARBA" id="ARBA00023136"/>
    </source>
</evidence>
<feature type="transmembrane region" description="Helical" evidence="29">
    <location>
        <begin position="151"/>
        <end position="173"/>
    </location>
</feature>
<evidence type="ECO:0000256" key="19">
    <source>
        <dbReference type="ARBA" id="ARBA00047495"/>
    </source>
</evidence>
<dbReference type="InterPro" id="IPR039421">
    <property type="entry name" value="Type_1_exporter"/>
</dbReference>
<dbReference type="InterPro" id="IPR017871">
    <property type="entry name" value="ABC_transporter-like_CS"/>
</dbReference>
<keyword evidence="10" id="KW-0547">Nucleotide-binding</keyword>
<feature type="domain" description="ABC transporter" evidence="30">
    <location>
        <begin position="875"/>
        <end position="1113"/>
    </location>
</feature>
<dbReference type="GO" id="GO:0016887">
    <property type="term" value="F:ATP hydrolysis activity"/>
    <property type="evidence" value="ECO:0007669"/>
    <property type="project" value="InterPro"/>
</dbReference>